<accession>A0A510I700</accession>
<dbReference type="Proteomes" id="UP000315115">
    <property type="component" value="Chromosome 1"/>
</dbReference>
<organism evidence="1 2">
    <name type="scientific">Vibrio rotiferianus</name>
    <dbReference type="NCBI Taxonomy" id="190895"/>
    <lineage>
        <taxon>Bacteria</taxon>
        <taxon>Pseudomonadati</taxon>
        <taxon>Pseudomonadota</taxon>
        <taxon>Gammaproteobacteria</taxon>
        <taxon>Vibrionales</taxon>
        <taxon>Vibrionaceae</taxon>
        <taxon>Vibrio</taxon>
    </lineage>
</organism>
<evidence type="ECO:0000313" key="1">
    <source>
        <dbReference type="EMBL" id="BBL89327.1"/>
    </source>
</evidence>
<reference evidence="2" key="1">
    <citation type="submission" date="2019-07" db="EMBL/GenBank/DDBJ databases">
        <title>Complete Genome Sequences of Vibrion rotiferianus strain AM7.</title>
        <authorList>
            <person name="Miyazaki K."/>
            <person name="Wiseschart A."/>
            <person name="Pootanakit K."/>
            <person name="Ishimori K."/>
            <person name="Kitahara K."/>
        </authorList>
    </citation>
    <scope>NUCLEOTIDE SEQUENCE [LARGE SCALE GENOMIC DNA]</scope>
    <source>
        <strain evidence="2">AM7</strain>
    </source>
</reference>
<dbReference type="EMBL" id="AP019798">
    <property type="protein sequence ID" value="BBL89327.1"/>
    <property type="molecule type" value="Genomic_DNA"/>
</dbReference>
<name>A0A510I700_9VIBR</name>
<proteinExistence type="predicted"/>
<gene>
    <name evidence="1" type="ORF">VroAM7_19800</name>
</gene>
<protein>
    <submittedName>
        <fullName evidence="1">Uncharacterized protein</fullName>
    </submittedName>
</protein>
<sequence>MGISFNGTAEHKVLITQQTKLPPLSKKLATIKKADVFTSAFTQLFAVPKELDTLASTFYANPLRLSLISLPSAH</sequence>
<dbReference type="AlphaFoldDB" id="A0A510I700"/>
<evidence type="ECO:0000313" key="2">
    <source>
        <dbReference type="Proteomes" id="UP000315115"/>
    </source>
</evidence>